<keyword evidence="7" id="KW-1185">Reference proteome</keyword>
<dbReference type="PROSITE" id="PS00062">
    <property type="entry name" value="ALDOKETO_REDUCTASE_2"/>
    <property type="match status" value="1"/>
</dbReference>
<dbReference type="AlphaFoldDB" id="A0A1E5RAS7"/>
<dbReference type="Pfam" id="PF00248">
    <property type="entry name" value="Aldo_ket_red"/>
    <property type="match status" value="1"/>
</dbReference>
<dbReference type="PIRSF" id="PIRSF000097">
    <property type="entry name" value="AKR"/>
    <property type="match status" value="1"/>
</dbReference>
<dbReference type="FunCoup" id="A0A1E5RAS7">
    <property type="interactions" value="159"/>
</dbReference>
<dbReference type="InterPro" id="IPR020471">
    <property type="entry name" value="AKR"/>
</dbReference>
<evidence type="ECO:0000256" key="3">
    <source>
        <dbReference type="PIRSR" id="PIRSR000097-2"/>
    </source>
</evidence>
<keyword evidence="1" id="KW-0560">Oxidoreductase</keyword>
<evidence type="ECO:0000259" key="5">
    <source>
        <dbReference type="Pfam" id="PF00248"/>
    </source>
</evidence>
<dbReference type="SUPFAM" id="SSF51430">
    <property type="entry name" value="NAD(P)-linked oxidoreductase"/>
    <property type="match status" value="1"/>
</dbReference>
<sequence>MSEKLNATKVNYKLNNGKTMPALGFGTFCAPEDQSIVKDCVIAAVKAGYRHIDTAYLYQDEKAIGDALQELFKEGVVKREELFITTKVWPNFWDKVEESFSTSLKNLQLEYVDLVLQHWPLCYPKITDNETGYIVFTPTDDQGNIMEEKDASYLETYKQLEKIYLDENDHRIRSIGVSNYTVDNLKDLFRDPTIQTCPSVNQIAIHPGKPQNEIVDYCQEKGIVVTGYTPYGSQGGPALKLPLIKQLSEKLDMSVNEVVISYFLNRNLVIIPRTWKTERLPQSLHYKKLPKEIIEQISNVKIDFE</sequence>
<dbReference type="Proteomes" id="UP000095728">
    <property type="component" value="Unassembled WGS sequence"/>
</dbReference>
<evidence type="ECO:0000256" key="2">
    <source>
        <dbReference type="PIRSR" id="PIRSR000097-1"/>
    </source>
</evidence>
<name>A0A1E5RAS7_9ASCO</name>
<dbReference type="InterPro" id="IPR018170">
    <property type="entry name" value="Aldo/ket_reductase_CS"/>
</dbReference>
<dbReference type="Gene3D" id="3.20.20.100">
    <property type="entry name" value="NADP-dependent oxidoreductase domain"/>
    <property type="match status" value="1"/>
</dbReference>
<feature type="binding site" evidence="3">
    <location>
        <position position="118"/>
    </location>
    <ligand>
        <name>substrate</name>
    </ligand>
</feature>
<feature type="active site" description="Proton donor" evidence="2">
    <location>
        <position position="58"/>
    </location>
</feature>
<dbReference type="GO" id="GO:0016616">
    <property type="term" value="F:oxidoreductase activity, acting on the CH-OH group of donors, NAD or NADP as acceptor"/>
    <property type="evidence" value="ECO:0007669"/>
    <property type="project" value="UniProtKB-ARBA"/>
</dbReference>
<dbReference type="STRING" id="56408.A0A1E5RAS7"/>
<evidence type="ECO:0000313" key="6">
    <source>
        <dbReference type="EMBL" id="OEJ83997.1"/>
    </source>
</evidence>
<dbReference type="InterPro" id="IPR036812">
    <property type="entry name" value="NAD(P)_OxRdtase_dom_sf"/>
</dbReference>
<organism evidence="6 7">
    <name type="scientific">Hanseniaspora osmophila</name>
    <dbReference type="NCBI Taxonomy" id="56408"/>
    <lineage>
        <taxon>Eukaryota</taxon>
        <taxon>Fungi</taxon>
        <taxon>Dikarya</taxon>
        <taxon>Ascomycota</taxon>
        <taxon>Saccharomycotina</taxon>
        <taxon>Saccharomycetes</taxon>
        <taxon>Saccharomycodales</taxon>
        <taxon>Saccharomycodaceae</taxon>
        <taxon>Hanseniaspora</taxon>
    </lineage>
</organism>
<gene>
    <name evidence="6" type="ORF">AWRI3579_g2598</name>
</gene>
<proteinExistence type="predicted"/>
<accession>A0A1E5RAS7</accession>
<dbReference type="InterPro" id="IPR023210">
    <property type="entry name" value="NADP_OxRdtase_dom"/>
</dbReference>
<feature type="domain" description="NADP-dependent oxidoreductase" evidence="5">
    <location>
        <begin position="24"/>
        <end position="299"/>
    </location>
</feature>
<evidence type="ECO:0000313" key="7">
    <source>
        <dbReference type="Proteomes" id="UP000095728"/>
    </source>
</evidence>
<dbReference type="InParanoid" id="A0A1E5RAS7"/>
<dbReference type="PANTHER" id="PTHR11732">
    <property type="entry name" value="ALDO/KETO REDUCTASE"/>
    <property type="match status" value="1"/>
</dbReference>
<dbReference type="PROSITE" id="PS00798">
    <property type="entry name" value="ALDOKETO_REDUCTASE_1"/>
    <property type="match status" value="1"/>
</dbReference>
<dbReference type="EMBL" id="LPNM01000008">
    <property type="protein sequence ID" value="OEJ83997.1"/>
    <property type="molecule type" value="Genomic_DNA"/>
</dbReference>
<protein>
    <submittedName>
        <fullName evidence="6">D-arabinose dehydrogenase [NAD(P)+] heavy chain</fullName>
    </submittedName>
</protein>
<dbReference type="OrthoDB" id="416253at2759"/>
<reference evidence="7" key="1">
    <citation type="journal article" date="2016" name="Genome Announc.">
        <title>Genome sequences of three species of Hanseniaspora isolated from spontaneous wine fermentations.</title>
        <authorList>
            <person name="Sternes P.R."/>
            <person name="Lee D."/>
            <person name="Kutyna D.R."/>
            <person name="Borneman A.R."/>
        </authorList>
    </citation>
    <scope>NUCLEOTIDE SEQUENCE [LARGE SCALE GENOMIC DNA]</scope>
    <source>
        <strain evidence="7">AWRI3579</strain>
    </source>
</reference>
<evidence type="ECO:0000256" key="4">
    <source>
        <dbReference type="PIRSR" id="PIRSR000097-3"/>
    </source>
</evidence>
<dbReference type="PRINTS" id="PR00069">
    <property type="entry name" value="ALDKETRDTASE"/>
</dbReference>
<comment type="caution">
    <text evidence="6">The sequence shown here is derived from an EMBL/GenBank/DDBJ whole genome shotgun (WGS) entry which is preliminary data.</text>
</comment>
<feature type="site" description="Lowers pKa of active site Tyr" evidence="4">
    <location>
        <position position="87"/>
    </location>
</feature>
<evidence type="ECO:0000256" key="1">
    <source>
        <dbReference type="ARBA" id="ARBA00023002"/>
    </source>
</evidence>